<gene>
    <name evidence="2" type="ORF">C922_05262</name>
</gene>
<dbReference type="AlphaFoldDB" id="W7A5I9"/>
<evidence type="ECO:0000313" key="3">
    <source>
        <dbReference type="Proteomes" id="UP000030640"/>
    </source>
</evidence>
<name>W7A5I9_9APIC</name>
<feature type="region of interest" description="Disordered" evidence="1">
    <location>
        <begin position="70"/>
        <end position="101"/>
    </location>
</feature>
<evidence type="ECO:0000256" key="1">
    <source>
        <dbReference type="SAM" id="MobiDB-lite"/>
    </source>
</evidence>
<sequence>MKPIQSCEVSERESYTDFWGSRYTVNSGGEKQEKAESKNMSDEPYDYRRRINMNSKKFYFRAILQEIGRQQEKTEEQEAQNSKVQNNSSENYKSGSNCTIH</sequence>
<feature type="compositionally biased region" description="Basic and acidic residues" evidence="1">
    <location>
        <begin position="30"/>
        <end position="43"/>
    </location>
</feature>
<proteinExistence type="predicted"/>
<feature type="region of interest" description="Disordered" evidence="1">
    <location>
        <begin position="21"/>
        <end position="43"/>
    </location>
</feature>
<dbReference type="EMBL" id="KI965508">
    <property type="protein sequence ID" value="EUD64359.1"/>
    <property type="molecule type" value="Genomic_DNA"/>
</dbReference>
<evidence type="ECO:0000313" key="2">
    <source>
        <dbReference type="EMBL" id="EUD64359.1"/>
    </source>
</evidence>
<reference evidence="2 3" key="1">
    <citation type="submission" date="2013-02" db="EMBL/GenBank/DDBJ databases">
        <title>The Genome Sequence of Plasmodium inui San Antonio 1.</title>
        <authorList>
            <consortium name="The Broad Institute Genome Sequencing Platform"/>
            <consortium name="The Broad Institute Genome Sequencing Center for Infectious Disease"/>
            <person name="Neafsey D."/>
            <person name="Cheeseman I."/>
            <person name="Volkman S."/>
            <person name="Adams J."/>
            <person name="Walker B."/>
            <person name="Young S.K."/>
            <person name="Zeng Q."/>
            <person name="Gargeya S."/>
            <person name="Fitzgerald M."/>
            <person name="Haas B."/>
            <person name="Abouelleil A."/>
            <person name="Alvarado L."/>
            <person name="Arachchi H.M."/>
            <person name="Berlin A.M."/>
            <person name="Chapman S.B."/>
            <person name="Dewar J."/>
            <person name="Goldberg J."/>
            <person name="Griggs A."/>
            <person name="Gujja S."/>
            <person name="Hansen M."/>
            <person name="Howarth C."/>
            <person name="Imamovic A."/>
            <person name="Larimer J."/>
            <person name="McCowan C."/>
            <person name="Murphy C."/>
            <person name="Neiman D."/>
            <person name="Pearson M."/>
            <person name="Priest M."/>
            <person name="Roberts A."/>
            <person name="Saif S."/>
            <person name="Shea T."/>
            <person name="Sisk P."/>
            <person name="Sykes S."/>
            <person name="Wortman J."/>
            <person name="Nusbaum C."/>
            <person name="Birren B."/>
        </authorList>
    </citation>
    <scope>NUCLEOTIDE SEQUENCE [LARGE SCALE GENOMIC DNA]</scope>
    <source>
        <strain evidence="2 3">San Antonio 1</strain>
    </source>
</reference>
<dbReference type="VEuPathDB" id="PlasmoDB:C922_05262"/>
<dbReference type="RefSeq" id="XP_008819056.1">
    <property type="nucleotide sequence ID" value="XM_008820834.1"/>
</dbReference>
<accession>W7A5I9</accession>
<keyword evidence="3" id="KW-1185">Reference proteome</keyword>
<feature type="compositionally biased region" description="Polar residues" evidence="1">
    <location>
        <begin position="79"/>
        <end position="101"/>
    </location>
</feature>
<protein>
    <submittedName>
        <fullName evidence="2">Uncharacterized protein</fullName>
    </submittedName>
</protein>
<dbReference type="GeneID" id="20040536"/>
<organism evidence="2 3">
    <name type="scientific">Plasmodium inui San Antonio 1</name>
    <dbReference type="NCBI Taxonomy" id="1237626"/>
    <lineage>
        <taxon>Eukaryota</taxon>
        <taxon>Sar</taxon>
        <taxon>Alveolata</taxon>
        <taxon>Apicomplexa</taxon>
        <taxon>Aconoidasida</taxon>
        <taxon>Haemosporida</taxon>
        <taxon>Plasmodiidae</taxon>
        <taxon>Plasmodium</taxon>
        <taxon>Plasmodium (Plasmodium)</taxon>
    </lineage>
</organism>
<dbReference type="Proteomes" id="UP000030640">
    <property type="component" value="Unassembled WGS sequence"/>
</dbReference>